<dbReference type="NCBIfam" id="TIGR01484">
    <property type="entry name" value="HAD-SF-IIB"/>
    <property type="match status" value="1"/>
</dbReference>
<dbReference type="PANTHER" id="PTHR10000:SF53">
    <property type="entry name" value="5-AMINO-6-(5-PHOSPHO-D-RIBITYLAMINO)URACIL PHOSPHATASE YBJI-RELATED"/>
    <property type="match status" value="1"/>
</dbReference>
<dbReference type="RefSeq" id="WP_039696515.1">
    <property type="nucleotide sequence ID" value="NZ_AUZH01000013.1"/>
</dbReference>
<sequence>MVKLVATDMDGTFLTSKGFYDNQRLHNVLEKFEKNDMLFVAASGRSMLALEKMFAPHADKMAFIAENGTLVKVGEKTVFESGLTKPQFLEITDTLIESPYMTGYDFLLSGENGAYLHPKASDEYLEFISHYYENVQRVDNLANVTDNILKVTANFAEDTVRKGEAWFNQRIDYVKAVTTGFKSIDIILSDVNKRTGLEALCDSYGLSAAEVVAFGDNLNDYEMLEFAGRAVATQNARQEIKEISSEIIGHCDEESVMAYMEGLVD</sequence>
<reference evidence="2 4" key="2">
    <citation type="submission" date="2016-10" db="EMBL/GenBank/DDBJ databases">
        <authorList>
            <person name="Varghese N."/>
            <person name="Submissions S."/>
        </authorList>
    </citation>
    <scope>NUCLEOTIDE SEQUENCE [LARGE SCALE GENOMIC DNA]</scope>
    <source>
        <strain evidence="2 4">JB1</strain>
    </source>
</reference>
<dbReference type="Proteomes" id="UP000029382">
    <property type="component" value="Unassembled WGS sequence"/>
</dbReference>
<keyword evidence="4" id="KW-1185">Reference proteome</keyword>
<dbReference type="SFLD" id="SFLDG01140">
    <property type="entry name" value="C2.B:_Phosphomannomutase_and_P"/>
    <property type="match status" value="1"/>
</dbReference>
<dbReference type="EMBL" id="AUZH01000013">
    <property type="protein sequence ID" value="KFN88138.1"/>
    <property type="molecule type" value="Genomic_DNA"/>
</dbReference>
<proteinExistence type="predicted"/>
<dbReference type="InterPro" id="IPR036412">
    <property type="entry name" value="HAD-like_sf"/>
</dbReference>
<dbReference type="Gene3D" id="3.30.1240.10">
    <property type="match status" value="1"/>
</dbReference>
<accession>A0A091CB84</accession>
<dbReference type="AlphaFoldDB" id="A0A091CB84"/>
<evidence type="ECO:0000313" key="2">
    <source>
        <dbReference type="EMBL" id="SFL03337.1"/>
    </source>
</evidence>
<evidence type="ECO:0000313" key="1">
    <source>
        <dbReference type="EMBL" id="KFN88138.1"/>
    </source>
</evidence>
<dbReference type="SFLD" id="SFLDS00003">
    <property type="entry name" value="Haloacid_Dehalogenase"/>
    <property type="match status" value="1"/>
</dbReference>
<protein>
    <submittedName>
        <fullName evidence="1">HAD family hydrolase</fullName>
    </submittedName>
</protein>
<dbReference type="CDD" id="cd07518">
    <property type="entry name" value="HAD_YbiV-Like"/>
    <property type="match status" value="1"/>
</dbReference>
<organism evidence="1 3">
    <name type="scientific">Streptococcus equinus JB1</name>
    <dbReference type="NCBI Taxonomy" id="1294274"/>
    <lineage>
        <taxon>Bacteria</taxon>
        <taxon>Bacillati</taxon>
        <taxon>Bacillota</taxon>
        <taxon>Bacilli</taxon>
        <taxon>Lactobacillales</taxon>
        <taxon>Streptococcaceae</taxon>
        <taxon>Streptococcus</taxon>
    </lineage>
</organism>
<keyword evidence="1" id="KW-0378">Hydrolase</keyword>
<dbReference type="SUPFAM" id="SSF56784">
    <property type="entry name" value="HAD-like"/>
    <property type="match status" value="1"/>
</dbReference>
<dbReference type="EMBL" id="FOTG01000002">
    <property type="protein sequence ID" value="SFL03337.1"/>
    <property type="molecule type" value="Genomic_DNA"/>
</dbReference>
<name>A0A091CB84_STREI</name>
<dbReference type="PANTHER" id="PTHR10000">
    <property type="entry name" value="PHOSPHOSERINE PHOSPHATASE"/>
    <property type="match status" value="1"/>
</dbReference>
<dbReference type="Pfam" id="PF08282">
    <property type="entry name" value="Hydrolase_3"/>
    <property type="match status" value="1"/>
</dbReference>
<evidence type="ECO:0000313" key="4">
    <source>
        <dbReference type="Proteomes" id="UP000182793"/>
    </source>
</evidence>
<dbReference type="Gene3D" id="3.40.50.1000">
    <property type="entry name" value="HAD superfamily/HAD-like"/>
    <property type="match status" value="1"/>
</dbReference>
<dbReference type="InterPro" id="IPR006379">
    <property type="entry name" value="HAD-SF_hydro_IIB"/>
</dbReference>
<dbReference type="GO" id="GO:0000287">
    <property type="term" value="F:magnesium ion binding"/>
    <property type="evidence" value="ECO:0007669"/>
    <property type="project" value="TreeGrafter"/>
</dbReference>
<comment type="caution">
    <text evidence="1">The sequence shown here is derived from an EMBL/GenBank/DDBJ whole genome shotgun (WGS) entry which is preliminary data.</text>
</comment>
<dbReference type="Proteomes" id="UP000182793">
    <property type="component" value="Unassembled WGS sequence"/>
</dbReference>
<dbReference type="InterPro" id="IPR023214">
    <property type="entry name" value="HAD_sf"/>
</dbReference>
<reference evidence="1 3" key="1">
    <citation type="journal article" date="2014" name="Genome Announc.">
        <title>Draft Genome Sequences of Streptococcus bovis Strains ATCC 33317 and JB1.</title>
        <authorList>
            <person name="Benahmed F.H."/>
            <person name="Gopinath G.R."/>
            <person name="Harbottle H."/>
            <person name="Cotta M.A."/>
            <person name="Luo Y."/>
            <person name="Henderson C."/>
            <person name="Teri P."/>
            <person name="Soppet D."/>
            <person name="Rasmussen M."/>
            <person name="Whitehead T.R."/>
            <person name="Davidson M."/>
        </authorList>
    </citation>
    <scope>NUCLEOTIDE SEQUENCE [LARGE SCALE GENOMIC DNA]</scope>
    <source>
        <strain evidence="1 3">JB1</strain>
    </source>
</reference>
<evidence type="ECO:0000313" key="3">
    <source>
        <dbReference type="Proteomes" id="UP000029382"/>
    </source>
</evidence>
<gene>
    <name evidence="1" type="ORF">H702_04095</name>
    <name evidence="2" type="ORF">SAMN02910290_00125</name>
</gene>
<dbReference type="GO" id="GO:0005829">
    <property type="term" value="C:cytosol"/>
    <property type="evidence" value="ECO:0007669"/>
    <property type="project" value="TreeGrafter"/>
</dbReference>
<dbReference type="GO" id="GO:0016791">
    <property type="term" value="F:phosphatase activity"/>
    <property type="evidence" value="ECO:0007669"/>
    <property type="project" value="UniProtKB-ARBA"/>
</dbReference>